<proteinExistence type="predicted"/>
<accession>F0W0U7</accession>
<evidence type="ECO:0000313" key="1">
    <source>
        <dbReference type="EMBL" id="CCA14671.1"/>
    </source>
</evidence>
<organism evidence="1">
    <name type="scientific">Albugo laibachii Nc14</name>
    <dbReference type="NCBI Taxonomy" id="890382"/>
    <lineage>
        <taxon>Eukaryota</taxon>
        <taxon>Sar</taxon>
        <taxon>Stramenopiles</taxon>
        <taxon>Oomycota</taxon>
        <taxon>Peronosporomycetes</taxon>
        <taxon>Albuginales</taxon>
        <taxon>Albuginaceae</taxon>
        <taxon>Albugo</taxon>
    </lineage>
</organism>
<dbReference type="AlphaFoldDB" id="F0W0U7"/>
<dbReference type="EMBL" id="FR824050">
    <property type="protein sequence ID" value="CCA14671.1"/>
    <property type="molecule type" value="Genomic_DNA"/>
</dbReference>
<protein>
    <submittedName>
        <fullName evidence="1">Uncharacterized protein AlNc14C5G732</fullName>
    </submittedName>
</protein>
<name>F0W0U7_9STRA</name>
<dbReference type="HOGENOM" id="CLU_967791_0_0_1"/>
<reference evidence="1" key="2">
    <citation type="submission" date="2011-02" db="EMBL/GenBank/DDBJ databases">
        <authorList>
            <person name="MacLean D."/>
        </authorList>
    </citation>
    <scope>NUCLEOTIDE SEQUENCE</scope>
</reference>
<gene>
    <name evidence="1" type="primary">AlNc14C5G732</name>
    <name evidence="1" type="ORF">ALNC14_008140</name>
</gene>
<reference evidence="1" key="1">
    <citation type="journal article" date="2011" name="PLoS Biol.">
        <title>Gene gain and loss during evolution of obligate parasitism in the white rust pathogen of Arabidopsis thaliana.</title>
        <authorList>
            <person name="Kemen E."/>
            <person name="Gardiner A."/>
            <person name="Schultz-Larsen T."/>
            <person name="Kemen A.C."/>
            <person name="Balmuth A.L."/>
            <person name="Robert-Seilaniantz A."/>
            <person name="Bailey K."/>
            <person name="Holub E."/>
            <person name="Studholme D.J."/>
            <person name="Maclean D."/>
            <person name="Jones J.D."/>
        </authorList>
    </citation>
    <scope>NUCLEOTIDE SEQUENCE</scope>
</reference>
<sequence length="288" mass="32040">MLSVRSSCHQIHALLIVYSAFSTRINPVPIRIIPREVAEDPSQQFRPPNPALGPYASISPQCLHLDTVFEDKNAKLTVCSYEKATLQVLDKDDPTTYTLGIYRGWSIEPLYLRYKTMIFDDGSQCPEDGDILMQLEFEIIHTNKSLSNQLIDFRVIGTCHYRVSLYMKDSNIFEASAGMMAPGAVSISSTKETLAKACGEEICEYSFFSERIEGIQDALEKIKGVIQVEGHEMESTVAGATISASEKIITTASNVLTEALRLLKKLEEVSKNVNGNPIQDQLTHSNVK</sequence>